<dbReference type="SUPFAM" id="SSF52540">
    <property type="entry name" value="P-loop containing nucleoside triphosphate hydrolases"/>
    <property type="match status" value="1"/>
</dbReference>
<dbReference type="SMART" id="SM00382">
    <property type="entry name" value="AAA"/>
    <property type="match status" value="1"/>
</dbReference>
<keyword evidence="3" id="KW-0067">ATP-binding</keyword>
<dbReference type="SUPFAM" id="SSF46689">
    <property type="entry name" value="Homeodomain-like"/>
    <property type="match status" value="1"/>
</dbReference>
<dbReference type="Gene3D" id="1.10.8.60">
    <property type="match status" value="1"/>
</dbReference>
<dbReference type="SMART" id="SM00448">
    <property type="entry name" value="REC"/>
    <property type="match status" value="1"/>
</dbReference>
<dbReference type="InterPro" id="IPR001789">
    <property type="entry name" value="Sig_transdc_resp-reg_receiver"/>
</dbReference>
<dbReference type="EMBL" id="CP124535">
    <property type="protein sequence ID" value="WGV17011.1"/>
    <property type="molecule type" value="Genomic_DNA"/>
</dbReference>
<name>A0ABY8Q802_9RHOB</name>
<feature type="domain" description="Sigma-54 factor interaction" evidence="8">
    <location>
        <begin position="141"/>
        <end position="366"/>
    </location>
</feature>
<dbReference type="Gene3D" id="3.40.50.300">
    <property type="entry name" value="P-loop containing nucleotide triphosphate hydrolases"/>
    <property type="match status" value="1"/>
</dbReference>
<dbReference type="CDD" id="cd00009">
    <property type="entry name" value="AAA"/>
    <property type="match status" value="1"/>
</dbReference>
<protein>
    <submittedName>
        <fullName evidence="10">Sigma-54 dependent transcriptional regulator</fullName>
    </submittedName>
</protein>
<dbReference type="InterPro" id="IPR003593">
    <property type="entry name" value="AAA+_ATPase"/>
</dbReference>
<keyword evidence="1 7" id="KW-0597">Phosphoprotein</keyword>
<dbReference type="InterPro" id="IPR027417">
    <property type="entry name" value="P-loop_NTPase"/>
</dbReference>
<evidence type="ECO:0000256" key="2">
    <source>
        <dbReference type="ARBA" id="ARBA00022741"/>
    </source>
</evidence>
<dbReference type="Pfam" id="PF00072">
    <property type="entry name" value="Response_reg"/>
    <property type="match status" value="1"/>
</dbReference>
<dbReference type="Proteomes" id="UP001230978">
    <property type="component" value="Chromosome"/>
</dbReference>
<evidence type="ECO:0000256" key="1">
    <source>
        <dbReference type="ARBA" id="ARBA00022553"/>
    </source>
</evidence>
<dbReference type="PROSITE" id="PS00688">
    <property type="entry name" value="SIGMA54_INTERACT_3"/>
    <property type="match status" value="1"/>
</dbReference>
<dbReference type="Pfam" id="PF02954">
    <property type="entry name" value="HTH_8"/>
    <property type="match status" value="1"/>
</dbReference>
<feature type="domain" description="Response regulatory" evidence="9">
    <location>
        <begin position="3"/>
        <end position="119"/>
    </location>
</feature>
<evidence type="ECO:0000256" key="4">
    <source>
        <dbReference type="ARBA" id="ARBA00023012"/>
    </source>
</evidence>
<feature type="modified residue" description="4-aspartylphosphate" evidence="7">
    <location>
        <position position="52"/>
    </location>
</feature>
<dbReference type="Pfam" id="PF25601">
    <property type="entry name" value="AAA_lid_14"/>
    <property type="match status" value="1"/>
</dbReference>
<keyword evidence="4" id="KW-0902">Two-component regulatory system</keyword>
<dbReference type="Gene3D" id="3.40.50.2300">
    <property type="match status" value="1"/>
</dbReference>
<accession>A0ABY8Q802</accession>
<evidence type="ECO:0000256" key="7">
    <source>
        <dbReference type="PROSITE-ProRule" id="PRU00169"/>
    </source>
</evidence>
<organism evidence="10 11">
    <name type="scientific">Fuscovulum ytuae</name>
    <dbReference type="NCBI Taxonomy" id="3042299"/>
    <lineage>
        <taxon>Bacteria</taxon>
        <taxon>Pseudomonadati</taxon>
        <taxon>Pseudomonadota</taxon>
        <taxon>Alphaproteobacteria</taxon>
        <taxon>Rhodobacterales</taxon>
        <taxon>Paracoccaceae</taxon>
        <taxon>Fuscovulum</taxon>
    </lineage>
</organism>
<dbReference type="PROSITE" id="PS50045">
    <property type="entry name" value="SIGMA54_INTERACT_4"/>
    <property type="match status" value="1"/>
</dbReference>
<reference evidence="10 11" key="1">
    <citation type="submission" date="2023-04" db="EMBL/GenBank/DDBJ databases">
        <title>YMD61, complete Genome.</title>
        <authorList>
            <person name="Zhang J."/>
        </authorList>
    </citation>
    <scope>NUCLEOTIDE SEQUENCE [LARGE SCALE GENOMIC DNA]</scope>
    <source>
        <strain evidence="10 11">YMD61</strain>
    </source>
</reference>
<dbReference type="InterPro" id="IPR002078">
    <property type="entry name" value="Sigma_54_int"/>
</dbReference>
<dbReference type="InterPro" id="IPR011006">
    <property type="entry name" value="CheY-like_superfamily"/>
</dbReference>
<evidence type="ECO:0000256" key="6">
    <source>
        <dbReference type="ARBA" id="ARBA00023163"/>
    </source>
</evidence>
<dbReference type="InterPro" id="IPR009057">
    <property type="entry name" value="Homeodomain-like_sf"/>
</dbReference>
<dbReference type="RefSeq" id="WP_281467905.1">
    <property type="nucleotide sequence ID" value="NZ_CP124535.1"/>
</dbReference>
<dbReference type="SUPFAM" id="SSF52172">
    <property type="entry name" value="CheY-like"/>
    <property type="match status" value="1"/>
</dbReference>
<keyword evidence="11" id="KW-1185">Reference proteome</keyword>
<proteinExistence type="predicted"/>
<keyword evidence="5" id="KW-0805">Transcription regulation</keyword>
<keyword evidence="6" id="KW-0804">Transcription</keyword>
<dbReference type="PANTHER" id="PTHR32071:SF17">
    <property type="entry name" value="TRANSCRIPTIONAL REGULATOR (NTRC FAMILY)"/>
    <property type="match status" value="1"/>
</dbReference>
<dbReference type="PROSITE" id="PS50110">
    <property type="entry name" value="RESPONSE_REGULATORY"/>
    <property type="match status" value="1"/>
</dbReference>
<dbReference type="PANTHER" id="PTHR32071">
    <property type="entry name" value="TRANSCRIPTIONAL REGULATORY PROTEIN"/>
    <property type="match status" value="1"/>
</dbReference>
<evidence type="ECO:0000313" key="11">
    <source>
        <dbReference type="Proteomes" id="UP001230978"/>
    </source>
</evidence>
<dbReference type="InterPro" id="IPR058031">
    <property type="entry name" value="AAA_lid_NorR"/>
</dbReference>
<sequence>MSSILIVDDEKDIRELIADILKDEGFTVRLAGNSDDCMAEINSEPPALMILDIWLKDSRMDGIDILKTVKRDNPDVPVVIISGHGNIEIAVAAIKQGAYDFIEKPFNIDQLMVVVSRAMETSRLRRENSELRRKDVTSAEMLGSSPAFKALKSQLEKVTKSNGRVMLTGPAGSGKEMAARFIHAHSNRASAPFVSVSSATIEPERMEEVLFGRETSERGVEKGLLEQAHGGVVYFDEVADMPLGTQSKILRVLVEQQFTRAGGTDKVRVDLRVVSSTTRDLRAEIAAGRFRQELYDRLNVVPITVPSLEERREDIPDLTRHFIDMFHRSQGLPLRSLSGEAEALLQTMAWPGNVRQLRNVIERVLILGDGTGPIDPRELPGQDAPEGDTGRLVLGGAMATLPLREAREVFEREYLLTQINRFGGNISRTASFVGMERSALHRKLKSLGVVTTSKAGGRMARLDEDMDEDEGEEV</sequence>
<dbReference type="InterPro" id="IPR025944">
    <property type="entry name" value="Sigma_54_int_dom_CS"/>
</dbReference>
<evidence type="ECO:0000256" key="5">
    <source>
        <dbReference type="ARBA" id="ARBA00023015"/>
    </source>
</evidence>
<dbReference type="InterPro" id="IPR002197">
    <property type="entry name" value="HTH_Fis"/>
</dbReference>
<dbReference type="Gene3D" id="1.10.10.60">
    <property type="entry name" value="Homeodomain-like"/>
    <property type="match status" value="1"/>
</dbReference>
<gene>
    <name evidence="10" type="ORF">QF092_04170</name>
</gene>
<evidence type="ECO:0000256" key="3">
    <source>
        <dbReference type="ARBA" id="ARBA00022840"/>
    </source>
</evidence>
<keyword evidence="2" id="KW-0547">Nucleotide-binding</keyword>
<evidence type="ECO:0000259" key="8">
    <source>
        <dbReference type="PROSITE" id="PS50045"/>
    </source>
</evidence>
<dbReference type="Pfam" id="PF00158">
    <property type="entry name" value="Sigma54_activat"/>
    <property type="match status" value="1"/>
</dbReference>
<dbReference type="CDD" id="cd17550">
    <property type="entry name" value="REC_NtrX-like"/>
    <property type="match status" value="1"/>
</dbReference>
<evidence type="ECO:0000313" key="10">
    <source>
        <dbReference type="EMBL" id="WGV17011.1"/>
    </source>
</evidence>
<evidence type="ECO:0000259" key="9">
    <source>
        <dbReference type="PROSITE" id="PS50110"/>
    </source>
</evidence>